<dbReference type="SUPFAM" id="SSF51366">
    <property type="entry name" value="Ribulose-phoshate binding barrel"/>
    <property type="match status" value="1"/>
</dbReference>
<dbReference type="FunFam" id="3.20.20.70:FF:000075">
    <property type="entry name" value="Tryptophan biosynthesis protein TRP1"/>
    <property type="match status" value="1"/>
</dbReference>
<keyword evidence="6" id="KW-0057">Aromatic amino acid biosynthesis</keyword>
<evidence type="ECO:0000256" key="2">
    <source>
        <dbReference type="ARBA" id="ARBA00007571"/>
    </source>
</evidence>
<feature type="domain" description="N-(5'phosphoribosyl) anthranilate isomerase (PRAI)" evidence="8">
    <location>
        <begin position="12"/>
        <end position="207"/>
    </location>
</feature>
<evidence type="ECO:0000256" key="7">
    <source>
        <dbReference type="ARBA" id="ARBA00023235"/>
    </source>
</evidence>
<evidence type="ECO:0000256" key="3">
    <source>
        <dbReference type="ARBA" id="ARBA00012572"/>
    </source>
</evidence>
<dbReference type="InterPro" id="IPR044643">
    <property type="entry name" value="TrpF_fam"/>
</dbReference>
<dbReference type="Pfam" id="PF00697">
    <property type="entry name" value="PRAI"/>
    <property type="match status" value="1"/>
</dbReference>
<comment type="similarity">
    <text evidence="2">Belongs to the TrpF family.</text>
</comment>
<gene>
    <name evidence="9" type="ORF">MNBD_GAMMA04-227</name>
</gene>
<dbReference type="InterPro" id="IPR001240">
    <property type="entry name" value="PRAI_dom"/>
</dbReference>
<reference evidence="9" key="1">
    <citation type="submission" date="2018-06" db="EMBL/GenBank/DDBJ databases">
        <authorList>
            <person name="Zhirakovskaya E."/>
        </authorList>
    </citation>
    <scope>NUCLEOTIDE SEQUENCE</scope>
</reference>
<sequence>MNRLAVNTRTRVKICGLTSVEDAMRAVNAGADAIGLVFYPPSPRNVVLEQATEIAASLPAFVTKTALFVNPTEADVQAVLQQVSVNLLQFHGDESPAFCEQFQCDYIKAIRMKDGIDLERIAQQYTRASGLLLDAYKAGIPGGTGEQFDWARVPRSLSKPIILAGGLTPENVQQAIEQTQPWAVDVSGGVERSKGIKSAEKMEQFMQRVMSRVE</sequence>
<dbReference type="GO" id="GO:0004640">
    <property type="term" value="F:phosphoribosylanthranilate isomerase activity"/>
    <property type="evidence" value="ECO:0007669"/>
    <property type="project" value="UniProtKB-EC"/>
</dbReference>
<evidence type="ECO:0000256" key="4">
    <source>
        <dbReference type="ARBA" id="ARBA00022605"/>
    </source>
</evidence>
<keyword evidence="7 9" id="KW-0413">Isomerase</keyword>
<dbReference type="InterPro" id="IPR011060">
    <property type="entry name" value="RibuloseP-bd_barrel"/>
</dbReference>
<evidence type="ECO:0000259" key="8">
    <source>
        <dbReference type="Pfam" id="PF00697"/>
    </source>
</evidence>
<dbReference type="PANTHER" id="PTHR42894:SF1">
    <property type="entry name" value="N-(5'-PHOSPHORIBOSYL)ANTHRANILATE ISOMERASE"/>
    <property type="match status" value="1"/>
</dbReference>
<keyword evidence="5" id="KW-0822">Tryptophan biosynthesis</keyword>
<proteinExistence type="inferred from homology"/>
<accession>A0A3B0WA17</accession>
<evidence type="ECO:0000256" key="5">
    <source>
        <dbReference type="ARBA" id="ARBA00022822"/>
    </source>
</evidence>
<dbReference type="Gene3D" id="3.20.20.70">
    <property type="entry name" value="Aldolase class I"/>
    <property type="match status" value="1"/>
</dbReference>
<comment type="pathway">
    <text evidence="1">Amino-acid biosynthesis; L-tryptophan biosynthesis; L-tryptophan from chorismate: step 3/5.</text>
</comment>
<dbReference type="UniPathway" id="UPA00035">
    <property type="reaction ID" value="UER00042"/>
</dbReference>
<dbReference type="AlphaFoldDB" id="A0A3B0WA17"/>
<evidence type="ECO:0000313" key="9">
    <source>
        <dbReference type="EMBL" id="VAW49260.1"/>
    </source>
</evidence>
<dbReference type="EC" id="5.3.1.24" evidence="3"/>
<protein>
    <recommendedName>
        <fullName evidence="3">phosphoribosylanthranilate isomerase</fullName>
        <ecNumber evidence="3">5.3.1.24</ecNumber>
    </recommendedName>
</protein>
<evidence type="ECO:0000256" key="6">
    <source>
        <dbReference type="ARBA" id="ARBA00023141"/>
    </source>
</evidence>
<organism evidence="9">
    <name type="scientific">hydrothermal vent metagenome</name>
    <dbReference type="NCBI Taxonomy" id="652676"/>
    <lineage>
        <taxon>unclassified sequences</taxon>
        <taxon>metagenomes</taxon>
        <taxon>ecological metagenomes</taxon>
    </lineage>
</organism>
<evidence type="ECO:0000256" key="1">
    <source>
        <dbReference type="ARBA" id="ARBA00004664"/>
    </source>
</evidence>
<dbReference type="GO" id="GO:0000162">
    <property type="term" value="P:L-tryptophan biosynthetic process"/>
    <property type="evidence" value="ECO:0007669"/>
    <property type="project" value="UniProtKB-UniPathway"/>
</dbReference>
<dbReference type="HAMAP" id="MF_00135">
    <property type="entry name" value="PRAI"/>
    <property type="match status" value="1"/>
</dbReference>
<dbReference type="NCBIfam" id="NF002299">
    <property type="entry name" value="PRK01222.1-6"/>
    <property type="match status" value="1"/>
</dbReference>
<dbReference type="EMBL" id="UOFB01000339">
    <property type="protein sequence ID" value="VAW49260.1"/>
    <property type="molecule type" value="Genomic_DNA"/>
</dbReference>
<dbReference type="PANTHER" id="PTHR42894">
    <property type="entry name" value="N-(5'-PHOSPHORIBOSYL)ANTHRANILATE ISOMERASE"/>
    <property type="match status" value="1"/>
</dbReference>
<keyword evidence="4" id="KW-0028">Amino-acid biosynthesis</keyword>
<dbReference type="CDD" id="cd00405">
    <property type="entry name" value="PRAI"/>
    <property type="match status" value="1"/>
</dbReference>
<name>A0A3B0WA17_9ZZZZ</name>
<dbReference type="NCBIfam" id="NF002298">
    <property type="entry name" value="PRK01222.1-4"/>
    <property type="match status" value="1"/>
</dbReference>
<dbReference type="InterPro" id="IPR013785">
    <property type="entry name" value="Aldolase_TIM"/>
</dbReference>